<dbReference type="SUPFAM" id="SSF56784">
    <property type="entry name" value="HAD-like"/>
    <property type="match status" value="1"/>
</dbReference>
<dbReference type="InterPro" id="IPR023198">
    <property type="entry name" value="PGP-like_dom2"/>
</dbReference>
<dbReference type="SFLD" id="SFLDS00003">
    <property type="entry name" value="Haloacid_Dehalogenase"/>
    <property type="match status" value="1"/>
</dbReference>
<protein>
    <submittedName>
        <fullName evidence="3">Haloacid dehalogenase</fullName>
    </submittedName>
</protein>
<keyword evidence="4" id="KW-1185">Reference proteome</keyword>
<dbReference type="CDD" id="cd02588">
    <property type="entry name" value="HAD_L2-DEX"/>
    <property type="match status" value="1"/>
</dbReference>
<dbReference type="PRINTS" id="PR00413">
    <property type="entry name" value="HADHALOGNASE"/>
</dbReference>
<dbReference type="PANTHER" id="PTHR43316:SF3">
    <property type="entry name" value="HALOACID DEHALOGENASE, TYPE II (AFU_ORTHOLOGUE AFUA_2G07750)-RELATED"/>
    <property type="match status" value="1"/>
</dbReference>
<dbReference type="NCBIfam" id="TIGR01428">
    <property type="entry name" value="HAD_type_II"/>
    <property type="match status" value="1"/>
</dbReference>
<comment type="similarity">
    <text evidence="1">Belongs to the HAD-like hydrolase superfamily. S-2-haloalkanoic acid dehalogenase family.</text>
</comment>
<dbReference type="Pfam" id="PF00702">
    <property type="entry name" value="Hydrolase"/>
    <property type="match status" value="1"/>
</dbReference>
<evidence type="ECO:0000313" key="4">
    <source>
        <dbReference type="Proteomes" id="UP000656042"/>
    </source>
</evidence>
<dbReference type="SFLD" id="SFLDG01129">
    <property type="entry name" value="C1.5:_HAD__Beta-PGM__Phosphata"/>
    <property type="match status" value="1"/>
</dbReference>
<dbReference type="Gene3D" id="1.10.150.240">
    <property type="entry name" value="Putative phosphatase, domain 2"/>
    <property type="match status" value="1"/>
</dbReference>
<dbReference type="NCBIfam" id="TIGR01493">
    <property type="entry name" value="HAD-SF-IA-v2"/>
    <property type="match status" value="1"/>
</dbReference>
<dbReference type="InterPro" id="IPR051540">
    <property type="entry name" value="S-2-haloacid_dehalogenase"/>
</dbReference>
<reference evidence="3" key="2">
    <citation type="submission" date="2020-09" db="EMBL/GenBank/DDBJ databases">
        <authorList>
            <person name="Sun Q."/>
            <person name="Zhou Y."/>
        </authorList>
    </citation>
    <scope>NUCLEOTIDE SEQUENCE</scope>
    <source>
        <strain evidence="3">CGMCC 4.7299</strain>
    </source>
</reference>
<proteinExistence type="inferred from homology"/>
<evidence type="ECO:0000256" key="2">
    <source>
        <dbReference type="ARBA" id="ARBA00022801"/>
    </source>
</evidence>
<dbReference type="EMBL" id="BMMX01000001">
    <property type="protein sequence ID" value="GGK73595.1"/>
    <property type="molecule type" value="Genomic_DNA"/>
</dbReference>
<name>A0A8J3BWD4_9ACTN</name>
<keyword evidence="2" id="KW-0378">Hydrolase</keyword>
<organism evidence="3 4">
    <name type="scientific">Mangrovihabitans endophyticus</name>
    <dbReference type="NCBI Taxonomy" id="1751298"/>
    <lineage>
        <taxon>Bacteria</taxon>
        <taxon>Bacillati</taxon>
        <taxon>Actinomycetota</taxon>
        <taxon>Actinomycetes</taxon>
        <taxon>Micromonosporales</taxon>
        <taxon>Micromonosporaceae</taxon>
        <taxon>Mangrovihabitans</taxon>
    </lineage>
</organism>
<dbReference type="InterPro" id="IPR036412">
    <property type="entry name" value="HAD-like_sf"/>
</dbReference>
<sequence>MAKVIAFDVNETLLDLRGLDGPFTEVFGDAALRPLWFAQMLQLSFVGGLVGDYVDFTTAQHAALRMLAERTGTALTDDEADRIVGGMSALSPHPEVPAALTRLRGTSLLMVALTNSVGAVAEAQLEHAGLRALFDAVLSADAVRHLKPEPQPYRSVAEHFGVPIAEVRLVAAHSWDVSGALAAGCRAALVRRPGVTASPIGAQPDIVAPDLAATVERIIEVDRPRARADARR</sequence>
<evidence type="ECO:0000313" key="3">
    <source>
        <dbReference type="EMBL" id="GGK73595.1"/>
    </source>
</evidence>
<gene>
    <name evidence="3" type="ORF">GCM10012284_04350</name>
</gene>
<dbReference type="PANTHER" id="PTHR43316">
    <property type="entry name" value="HYDROLASE, HALOACID DELAHOGENASE-RELATED"/>
    <property type="match status" value="1"/>
</dbReference>
<comment type="caution">
    <text evidence="3">The sequence shown here is derived from an EMBL/GenBank/DDBJ whole genome shotgun (WGS) entry which is preliminary data.</text>
</comment>
<reference evidence="3" key="1">
    <citation type="journal article" date="2014" name="Int. J. Syst. Evol. Microbiol.">
        <title>Complete genome sequence of Corynebacterium casei LMG S-19264T (=DSM 44701T), isolated from a smear-ripened cheese.</title>
        <authorList>
            <consortium name="US DOE Joint Genome Institute (JGI-PGF)"/>
            <person name="Walter F."/>
            <person name="Albersmeier A."/>
            <person name="Kalinowski J."/>
            <person name="Ruckert C."/>
        </authorList>
    </citation>
    <scope>NUCLEOTIDE SEQUENCE</scope>
    <source>
        <strain evidence="3">CGMCC 4.7299</strain>
    </source>
</reference>
<evidence type="ECO:0000256" key="1">
    <source>
        <dbReference type="ARBA" id="ARBA00008106"/>
    </source>
</evidence>
<accession>A0A8J3BWD4</accession>
<dbReference type="InterPro" id="IPR006328">
    <property type="entry name" value="2-HAD"/>
</dbReference>
<dbReference type="InterPro" id="IPR023214">
    <property type="entry name" value="HAD_sf"/>
</dbReference>
<dbReference type="InterPro" id="IPR006439">
    <property type="entry name" value="HAD-SF_hydro_IA"/>
</dbReference>
<dbReference type="AlphaFoldDB" id="A0A8J3BWD4"/>
<dbReference type="RefSeq" id="WP_189077289.1">
    <property type="nucleotide sequence ID" value="NZ_BMMX01000001.1"/>
</dbReference>
<dbReference type="Proteomes" id="UP000656042">
    <property type="component" value="Unassembled WGS sequence"/>
</dbReference>
<dbReference type="Gene3D" id="3.40.50.1000">
    <property type="entry name" value="HAD superfamily/HAD-like"/>
    <property type="match status" value="1"/>
</dbReference>
<dbReference type="GO" id="GO:0019120">
    <property type="term" value="F:hydrolase activity, acting on acid halide bonds, in C-halide compounds"/>
    <property type="evidence" value="ECO:0007669"/>
    <property type="project" value="InterPro"/>
</dbReference>